<proteinExistence type="inferred from homology"/>
<dbReference type="GO" id="GO:0016838">
    <property type="term" value="F:carbon-oxygen lyase activity, acting on phosphates"/>
    <property type="evidence" value="ECO:0007669"/>
    <property type="project" value="InterPro"/>
</dbReference>
<keyword evidence="2" id="KW-0456">Lyase</keyword>
<dbReference type="EMBL" id="JAACJL010000058">
    <property type="protein sequence ID" value="KAF4610846.1"/>
    <property type="molecule type" value="Genomic_DNA"/>
</dbReference>
<gene>
    <name evidence="3" type="ORF">D9613_006485</name>
</gene>
<dbReference type="SUPFAM" id="SSF48576">
    <property type="entry name" value="Terpenoid synthases"/>
    <property type="match status" value="1"/>
</dbReference>
<dbReference type="InterPro" id="IPR008949">
    <property type="entry name" value="Isoprenoid_synthase_dom_sf"/>
</dbReference>
<evidence type="ECO:0000256" key="2">
    <source>
        <dbReference type="ARBA" id="ARBA00023239"/>
    </source>
</evidence>
<reference evidence="3 4" key="1">
    <citation type="submission" date="2019-12" db="EMBL/GenBank/DDBJ databases">
        <authorList>
            <person name="Floudas D."/>
            <person name="Bentzer J."/>
            <person name="Ahren D."/>
            <person name="Johansson T."/>
            <person name="Persson P."/>
            <person name="Tunlid A."/>
        </authorList>
    </citation>
    <scope>NUCLEOTIDE SEQUENCE [LARGE SCALE GENOMIC DNA]</scope>
    <source>
        <strain evidence="3 4">CBS 102.39</strain>
    </source>
</reference>
<evidence type="ECO:0008006" key="5">
    <source>
        <dbReference type="Google" id="ProtNLM"/>
    </source>
</evidence>
<accession>A0A8H4QHG4</accession>
<comment type="similarity">
    <text evidence="1">Belongs to the trichodiene synthase family.</text>
</comment>
<dbReference type="InterPro" id="IPR024652">
    <property type="entry name" value="Trichodiene_synth"/>
</dbReference>
<sequence length="301" mass="34543">MQAEQSNQNPSLPRASAASANQAVPEAYRYPDYVISTLNRFIEQLDYVSEALVKADDRVLQEIRHEFREFDNGAWFDATCSVSANLAVLPYPMHSHESKLMVARFTWFLLYVDDIGKRDRGTLEGLQKALVGNTTDEDMINGWLLEETQSVQEMKLMPAGQSFANYLRTKTGGGSCFAFMLFPKEFDIDISVYIQVMDDLTLFNNYANDIFSFYKEELQGETNNYIHNRAFLTGKHVAITFQEICDETVAAYERITSLLENTKAAPLWKRFVNGYLAFHLNVPRYRLREIGLKIRGLDNDF</sequence>
<name>A0A8H4QHG4_9AGAR</name>
<evidence type="ECO:0000256" key="1">
    <source>
        <dbReference type="ARBA" id="ARBA00007946"/>
    </source>
</evidence>
<dbReference type="Proteomes" id="UP000521872">
    <property type="component" value="Unassembled WGS sequence"/>
</dbReference>
<protein>
    <recommendedName>
        <fullName evidence="5">Terpenoid synthase</fullName>
    </recommendedName>
</protein>
<dbReference type="AlphaFoldDB" id="A0A8H4QHG4"/>
<dbReference type="Pfam" id="PF06330">
    <property type="entry name" value="TRI5"/>
    <property type="match status" value="1"/>
</dbReference>
<keyword evidence="4" id="KW-1185">Reference proteome</keyword>
<evidence type="ECO:0000313" key="4">
    <source>
        <dbReference type="Proteomes" id="UP000521872"/>
    </source>
</evidence>
<organism evidence="3 4">
    <name type="scientific">Agrocybe pediades</name>
    <dbReference type="NCBI Taxonomy" id="84607"/>
    <lineage>
        <taxon>Eukaryota</taxon>
        <taxon>Fungi</taxon>
        <taxon>Dikarya</taxon>
        <taxon>Basidiomycota</taxon>
        <taxon>Agaricomycotina</taxon>
        <taxon>Agaricomycetes</taxon>
        <taxon>Agaricomycetidae</taxon>
        <taxon>Agaricales</taxon>
        <taxon>Agaricineae</taxon>
        <taxon>Strophariaceae</taxon>
        <taxon>Agrocybe</taxon>
    </lineage>
</organism>
<evidence type="ECO:0000313" key="3">
    <source>
        <dbReference type="EMBL" id="KAF4610846.1"/>
    </source>
</evidence>
<comment type="caution">
    <text evidence="3">The sequence shown here is derived from an EMBL/GenBank/DDBJ whole genome shotgun (WGS) entry which is preliminary data.</text>
</comment>
<dbReference type="Gene3D" id="1.10.600.10">
    <property type="entry name" value="Farnesyl Diphosphate Synthase"/>
    <property type="match status" value="2"/>
</dbReference>